<comment type="similarity">
    <text evidence="1">Belongs to the insulin family.</text>
</comment>
<gene>
    <name evidence="4" type="ORF">MGAL_10B055059</name>
</gene>
<name>A0A8B6C444_MYTGA</name>
<dbReference type="InterPro" id="IPR022353">
    <property type="entry name" value="Insulin_CS"/>
</dbReference>
<organism evidence="4 5">
    <name type="scientific">Mytilus galloprovincialis</name>
    <name type="common">Mediterranean mussel</name>
    <dbReference type="NCBI Taxonomy" id="29158"/>
    <lineage>
        <taxon>Eukaryota</taxon>
        <taxon>Metazoa</taxon>
        <taxon>Spiralia</taxon>
        <taxon>Lophotrochozoa</taxon>
        <taxon>Mollusca</taxon>
        <taxon>Bivalvia</taxon>
        <taxon>Autobranchia</taxon>
        <taxon>Pteriomorphia</taxon>
        <taxon>Mytilida</taxon>
        <taxon>Mytiloidea</taxon>
        <taxon>Mytilidae</taxon>
        <taxon>Mytilinae</taxon>
        <taxon>Mytilus</taxon>
    </lineage>
</organism>
<keyword evidence="2" id="KW-0472">Membrane</keyword>
<dbReference type="EMBL" id="UYJE01001186">
    <property type="protein sequence ID" value="VDH99901.1"/>
    <property type="molecule type" value="Genomic_DNA"/>
</dbReference>
<keyword evidence="2" id="KW-1133">Transmembrane helix</keyword>
<evidence type="ECO:0000313" key="5">
    <source>
        <dbReference type="Proteomes" id="UP000596742"/>
    </source>
</evidence>
<feature type="domain" description="Insulin-like" evidence="3">
    <location>
        <begin position="44"/>
        <end position="134"/>
    </location>
</feature>
<evidence type="ECO:0000256" key="2">
    <source>
        <dbReference type="SAM" id="Phobius"/>
    </source>
</evidence>
<dbReference type="GO" id="GO:0005179">
    <property type="term" value="F:hormone activity"/>
    <property type="evidence" value="ECO:0007669"/>
    <property type="project" value="InterPro"/>
</dbReference>
<dbReference type="InterPro" id="IPR016179">
    <property type="entry name" value="Insulin-like"/>
</dbReference>
<dbReference type="Pfam" id="PF00049">
    <property type="entry name" value="Insulin"/>
    <property type="match status" value="1"/>
</dbReference>
<dbReference type="GO" id="GO:0005576">
    <property type="term" value="C:extracellular region"/>
    <property type="evidence" value="ECO:0007669"/>
    <property type="project" value="InterPro"/>
</dbReference>
<accession>A0A8B6C444</accession>
<evidence type="ECO:0000256" key="1">
    <source>
        <dbReference type="ARBA" id="ARBA00009034"/>
    </source>
</evidence>
<evidence type="ECO:0000313" key="4">
    <source>
        <dbReference type="EMBL" id="VDH99901.1"/>
    </source>
</evidence>
<dbReference type="InterPro" id="IPR036438">
    <property type="entry name" value="Insulin-like_sf"/>
</dbReference>
<proteinExistence type="inferred from homology"/>
<dbReference type="Gene3D" id="1.10.100.10">
    <property type="entry name" value="Insulin-like"/>
    <property type="match status" value="1"/>
</dbReference>
<dbReference type="OrthoDB" id="6081556at2759"/>
<dbReference type="SUPFAM" id="SSF56994">
    <property type="entry name" value="Insulin-like"/>
    <property type="match status" value="1"/>
</dbReference>
<protein>
    <submittedName>
        <fullName evidence="4">Insulin</fullName>
    </submittedName>
</protein>
<comment type="caution">
    <text evidence="4">The sequence shown here is derived from an EMBL/GenBank/DDBJ whole genome shotgun (WGS) entry which is preliminary data.</text>
</comment>
<feature type="transmembrane region" description="Helical" evidence="2">
    <location>
        <begin position="6"/>
        <end position="26"/>
    </location>
</feature>
<sequence length="141" mass="16373">MPRYAVWLLVFVFVIYAFIWPVLAGFEKYCMSQTERYGGHKDGICGDELSLVVTLVCEGKFSLPKKRSVDHKNSNEDIFPRFSPLQGQILGKRNALSYLGKSKRFYDLWKFVPRNSVCECCYNHCSLDELSQYCLFDKKDS</sequence>
<keyword evidence="2" id="KW-0812">Transmembrane</keyword>
<dbReference type="AlphaFoldDB" id="A0A8B6C444"/>
<reference evidence="4" key="1">
    <citation type="submission" date="2018-11" db="EMBL/GenBank/DDBJ databases">
        <authorList>
            <person name="Alioto T."/>
            <person name="Alioto T."/>
        </authorList>
    </citation>
    <scope>NUCLEOTIDE SEQUENCE</scope>
</reference>
<keyword evidence="5" id="KW-1185">Reference proteome</keyword>
<dbReference type="Proteomes" id="UP000596742">
    <property type="component" value="Unassembled WGS sequence"/>
</dbReference>
<dbReference type="PROSITE" id="PS00262">
    <property type="entry name" value="INSULIN"/>
    <property type="match status" value="1"/>
</dbReference>
<evidence type="ECO:0000259" key="3">
    <source>
        <dbReference type="Pfam" id="PF00049"/>
    </source>
</evidence>